<gene>
    <name evidence="10" type="ORF">PGB34_13585</name>
</gene>
<evidence type="ECO:0000256" key="4">
    <source>
        <dbReference type="ARBA" id="ARBA00022723"/>
    </source>
</evidence>
<comment type="similarity">
    <text evidence="1">Belongs to the 2Fe2S plant-type ferredoxin family.</text>
</comment>
<dbReference type="Gene3D" id="3.10.20.30">
    <property type="match status" value="1"/>
</dbReference>
<dbReference type="GO" id="GO:0051537">
    <property type="term" value="F:2 iron, 2 sulfur cluster binding"/>
    <property type="evidence" value="ECO:0007669"/>
    <property type="project" value="UniProtKB-KW"/>
</dbReference>
<dbReference type="InterPro" id="IPR012675">
    <property type="entry name" value="Beta-grasp_dom_sf"/>
</dbReference>
<dbReference type="PANTHER" id="PTHR43112">
    <property type="entry name" value="FERREDOXIN"/>
    <property type="match status" value="1"/>
</dbReference>
<evidence type="ECO:0000256" key="1">
    <source>
        <dbReference type="ARBA" id="ARBA00007874"/>
    </source>
</evidence>
<keyword evidence="5" id="KW-0249">Electron transport</keyword>
<feature type="domain" description="2Fe-2S ferredoxin-type" evidence="9">
    <location>
        <begin position="1"/>
        <end position="88"/>
    </location>
</feature>
<proteinExistence type="inferred from homology"/>
<dbReference type="PROSITE" id="PS51085">
    <property type="entry name" value="2FE2S_FER_2"/>
    <property type="match status" value="1"/>
</dbReference>
<sequence>MRVQPLGRTFKAAPGQPLLRAAEEAGIELPSSCRNGTCRSCLCQRSAGEVRHLIPWPGLSAEEKAEGWLLPCVAEACSDVVLEVPLAFALFDD</sequence>
<dbReference type="InterPro" id="IPR036010">
    <property type="entry name" value="2Fe-2S_ferredoxin-like_sf"/>
</dbReference>
<evidence type="ECO:0000256" key="2">
    <source>
        <dbReference type="ARBA" id="ARBA00022448"/>
    </source>
</evidence>
<evidence type="ECO:0000259" key="9">
    <source>
        <dbReference type="PROSITE" id="PS51085"/>
    </source>
</evidence>
<keyword evidence="7" id="KW-0411">Iron-sulfur</keyword>
<keyword evidence="11" id="KW-1185">Reference proteome</keyword>
<comment type="caution">
    <text evidence="10">The sequence shown here is derived from an EMBL/GenBank/DDBJ whole genome shotgun (WGS) entry which is preliminary data.</text>
</comment>
<accession>A0AAE3T0W9</accession>
<name>A0AAE3T0W9_9BURK</name>
<evidence type="ECO:0000256" key="3">
    <source>
        <dbReference type="ARBA" id="ARBA00022714"/>
    </source>
</evidence>
<comment type="cofactor">
    <cofactor evidence="8">
        <name>[2Fe-2S] cluster</name>
        <dbReference type="ChEBI" id="CHEBI:190135"/>
    </cofactor>
</comment>
<dbReference type="CDD" id="cd00207">
    <property type="entry name" value="fer2"/>
    <property type="match status" value="1"/>
</dbReference>
<dbReference type="InterPro" id="IPR001041">
    <property type="entry name" value="2Fe-2S_ferredoxin-type"/>
</dbReference>
<dbReference type="SUPFAM" id="SSF54292">
    <property type="entry name" value="2Fe-2S ferredoxin-like"/>
    <property type="match status" value="1"/>
</dbReference>
<protein>
    <submittedName>
        <fullName evidence="10">2Fe-2S iron-sulfur cluster-binding protein</fullName>
    </submittedName>
</protein>
<dbReference type="PANTHER" id="PTHR43112:SF3">
    <property type="entry name" value="FERREDOXIN-2, CHLOROPLASTIC"/>
    <property type="match status" value="1"/>
</dbReference>
<keyword evidence="2" id="KW-0813">Transport</keyword>
<evidence type="ECO:0000256" key="6">
    <source>
        <dbReference type="ARBA" id="ARBA00023004"/>
    </source>
</evidence>
<dbReference type="GO" id="GO:0046872">
    <property type="term" value="F:metal ion binding"/>
    <property type="evidence" value="ECO:0007669"/>
    <property type="project" value="UniProtKB-KW"/>
</dbReference>
<keyword evidence="4" id="KW-0479">Metal-binding</keyword>
<evidence type="ECO:0000256" key="8">
    <source>
        <dbReference type="ARBA" id="ARBA00034078"/>
    </source>
</evidence>
<evidence type="ECO:0000256" key="7">
    <source>
        <dbReference type="ARBA" id="ARBA00023014"/>
    </source>
</evidence>
<dbReference type="EMBL" id="JAQIPB010000006">
    <property type="protein sequence ID" value="MDA7417396.1"/>
    <property type="molecule type" value="Genomic_DNA"/>
</dbReference>
<reference evidence="10" key="1">
    <citation type="submission" date="2023-01" db="EMBL/GenBank/DDBJ databases">
        <title>Xenophilus mangrovi sp. nov., isolated from soil of Mangrove nature reserve.</title>
        <authorList>
            <person name="Xu S."/>
            <person name="Liu Z."/>
            <person name="Xu Y."/>
        </authorList>
    </citation>
    <scope>NUCLEOTIDE SEQUENCE</scope>
    <source>
        <strain evidence="10">YW8</strain>
    </source>
</reference>
<evidence type="ECO:0000313" key="10">
    <source>
        <dbReference type="EMBL" id="MDA7417396.1"/>
    </source>
</evidence>
<keyword evidence="3" id="KW-0001">2Fe-2S</keyword>
<evidence type="ECO:0000313" key="11">
    <source>
        <dbReference type="Proteomes" id="UP001212602"/>
    </source>
</evidence>
<keyword evidence="6" id="KW-0408">Iron</keyword>
<dbReference type="AlphaFoldDB" id="A0AAE3T0W9"/>
<dbReference type="Proteomes" id="UP001212602">
    <property type="component" value="Unassembled WGS sequence"/>
</dbReference>
<organism evidence="10 11">
    <name type="scientific">Xenophilus arseniciresistens</name>
    <dbReference type="NCBI Taxonomy" id="1283306"/>
    <lineage>
        <taxon>Bacteria</taxon>
        <taxon>Pseudomonadati</taxon>
        <taxon>Pseudomonadota</taxon>
        <taxon>Betaproteobacteria</taxon>
        <taxon>Burkholderiales</taxon>
        <taxon>Comamonadaceae</taxon>
        <taxon>Xenophilus</taxon>
    </lineage>
</organism>
<dbReference type="Pfam" id="PF00111">
    <property type="entry name" value="Fer2"/>
    <property type="match status" value="1"/>
</dbReference>
<evidence type="ECO:0000256" key="5">
    <source>
        <dbReference type="ARBA" id="ARBA00022982"/>
    </source>
</evidence>